<evidence type="ECO:0000256" key="10">
    <source>
        <dbReference type="RuleBase" id="RU363035"/>
    </source>
</evidence>
<dbReference type="InterPro" id="IPR009080">
    <property type="entry name" value="tRNAsynth_Ia_anticodon-bd"/>
</dbReference>
<evidence type="ECO:0000256" key="6">
    <source>
        <dbReference type="ARBA" id="ARBA00022917"/>
    </source>
</evidence>
<dbReference type="SUPFAM" id="SSF50677">
    <property type="entry name" value="ValRS/IleRS/LeuRS editing domain"/>
    <property type="match status" value="1"/>
</dbReference>
<keyword evidence="2 9" id="KW-0963">Cytoplasm</keyword>
<name>A0A3A4ZB04_UNCKA</name>
<evidence type="ECO:0000259" key="12">
    <source>
        <dbReference type="Pfam" id="PF08264"/>
    </source>
</evidence>
<evidence type="ECO:0000256" key="3">
    <source>
        <dbReference type="ARBA" id="ARBA00022598"/>
    </source>
</evidence>
<dbReference type="Pfam" id="PF08264">
    <property type="entry name" value="Anticodon_1"/>
    <property type="match status" value="1"/>
</dbReference>
<dbReference type="InterPro" id="IPR002302">
    <property type="entry name" value="Leu-tRNA-ligase"/>
</dbReference>
<evidence type="ECO:0000259" key="14">
    <source>
        <dbReference type="Pfam" id="PF13603"/>
    </source>
</evidence>
<dbReference type="GO" id="GO:0004823">
    <property type="term" value="F:leucine-tRNA ligase activity"/>
    <property type="evidence" value="ECO:0007669"/>
    <property type="project" value="UniProtKB-UniRule"/>
</dbReference>
<dbReference type="SUPFAM" id="SSF47323">
    <property type="entry name" value="Anticodon-binding domain of a subclass of class I aminoacyl-tRNA synthetases"/>
    <property type="match status" value="1"/>
</dbReference>
<dbReference type="InterPro" id="IPR002300">
    <property type="entry name" value="aa-tRNA-synth_Ia"/>
</dbReference>
<dbReference type="EMBL" id="QZJF01000021">
    <property type="protein sequence ID" value="RJR26495.1"/>
    <property type="molecule type" value="Genomic_DNA"/>
</dbReference>
<dbReference type="InterPro" id="IPR015413">
    <property type="entry name" value="Methionyl/Leucyl_tRNA_Synth"/>
</dbReference>
<dbReference type="Pfam" id="PF00133">
    <property type="entry name" value="tRNA-synt_1"/>
    <property type="match status" value="1"/>
</dbReference>
<comment type="catalytic activity">
    <reaction evidence="8 9">
        <text>tRNA(Leu) + L-leucine + ATP = L-leucyl-tRNA(Leu) + AMP + diphosphate</text>
        <dbReference type="Rhea" id="RHEA:11688"/>
        <dbReference type="Rhea" id="RHEA-COMP:9613"/>
        <dbReference type="Rhea" id="RHEA-COMP:9622"/>
        <dbReference type="ChEBI" id="CHEBI:30616"/>
        <dbReference type="ChEBI" id="CHEBI:33019"/>
        <dbReference type="ChEBI" id="CHEBI:57427"/>
        <dbReference type="ChEBI" id="CHEBI:78442"/>
        <dbReference type="ChEBI" id="CHEBI:78494"/>
        <dbReference type="ChEBI" id="CHEBI:456215"/>
        <dbReference type="EC" id="6.1.1.4"/>
    </reaction>
</comment>
<dbReference type="GO" id="GO:0006429">
    <property type="term" value="P:leucyl-tRNA aminoacylation"/>
    <property type="evidence" value="ECO:0007669"/>
    <property type="project" value="UniProtKB-UniRule"/>
</dbReference>
<feature type="domain" description="Methionyl/Valyl/Leucyl/Isoleucyl-tRNA synthetase anticodon-binding" evidence="12">
    <location>
        <begin position="657"/>
        <end position="773"/>
    </location>
</feature>
<evidence type="ECO:0000256" key="4">
    <source>
        <dbReference type="ARBA" id="ARBA00022741"/>
    </source>
</evidence>
<accession>A0A3A4ZB04</accession>
<feature type="short sequence motif" description="'KMSKS' region" evidence="9">
    <location>
        <begin position="583"/>
        <end position="587"/>
    </location>
</feature>
<dbReference type="HAMAP" id="MF_00049_B">
    <property type="entry name" value="Leu_tRNA_synth_B"/>
    <property type="match status" value="1"/>
</dbReference>
<evidence type="ECO:0000256" key="9">
    <source>
        <dbReference type="HAMAP-Rule" id="MF_00049"/>
    </source>
</evidence>
<evidence type="ECO:0000256" key="7">
    <source>
        <dbReference type="ARBA" id="ARBA00023146"/>
    </source>
</evidence>
<dbReference type="PANTHER" id="PTHR43740">
    <property type="entry name" value="LEUCYL-TRNA SYNTHETASE"/>
    <property type="match status" value="1"/>
</dbReference>
<feature type="domain" description="Leucyl-tRNA synthetase editing" evidence="14">
    <location>
        <begin position="225"/>
        <end position="406"/>
    </location>
</feature>
<dbReference type="Gene3D" id="3.90.740.10">
    <property type="entry name" value="Valyl/Leucyl/Isoleucyl-tRNA synthetase, editing domain"/>
    <property type="match status" value="1"/>
</dbReference>
<dbReference type="InterPro" id="IPR014729">
    <property type="entry name" value="Rossmann-like_a/b/a_fold"/>
</dbReference>
<evidence type="ECO:0000259" key="11">
    <source>
        <dbReference type="Pfam" id="PF00133"/>
    </source>
</evidence>
<sequence length="810" mass="93461">MENYNHRQIEDNWKEKWFSDNLYEAVDFSEKPKKYILAELPYPSGKFLHVGHMMRYTVPEIYSRFLRMRGYNVLFPMGWDCFGLPAETFAQKEGITPQEAISKATKDYKDAMMSMGYAIDWNREINTSEPAYYKWTQKMFLVLWKRGLAKQQEMPVWWCEELGVLADEEVLPSKDGKGKISERGGYPVKRKMYRQWVLDIPAYADRLIDDLGKVDYEESVKIAQKNWIGKKDGALVTFNVEGESVEVFTTRPDTLFGVTFLAISPQHPVIEKLKEKISNINDVSEYIEKSKNLTDLEKQTKIKTGVQLIGVYARHPLNSQMTKIPVLVADYILTDYGTGAIMGVPAHDERDYEFAVKYNLEVKKVIEFPQDKNDTPYFTGEGVVINSEEYSGQNSQVCRQDIVKKIESLGLGKGATTYKLRPQIFSRQRYWGEPIPLIYKHDGNIEAVTEENLPVELPVMKDFLVGKDGKSPLEKNMEWNTTIDSEGNPAKRETDTMPTWAGSNWYYMRYIDPHNTVTPADVAKLKYWLPVDLYFGDAGHTTAHLLYSRFWFKVLYDEGIVPIDEPYMYRMSGGMLLGEDGGKMSKSRGNVVNPKDELEKHGADALRTYLAFIGPYEDTYPWNPKGLHACAKLVRTIYNLKTLVSEKADESAETTRILNKTIKNMTEMMDNLKMNTAVSEIMIFTNHIKNLAGIKKETWETFLVLIAPFMPFTAEELWQESNNYSKWQKTNSIHLQMWPKYNEELVIEKITELPVQINGKLRSEVTISDKDNEDTLKQKLLQDERVIKHLGGKEIKKIIYVKDKIVNLIA</sequence>
<comment type="caution">
    <text evidence="9">Lacks conserved residue(s) required for the propagation of feature annotation.</text>
</comment>
<dbReference type="GO" id="GO:0005829">
    <property type="term" value="C:cytosol"/>
    <property type="evidence" value="ECO:0007669"/>
    <property type="project" value="TreeGrafter"/>
</dbReference>
<dbReference type="Pfam" id="PF13603">
    <property type="entry name" value="tRNA-synt_1_2"/>
    <property type="match status" value="1"/>
</dbReference>
<dbReference type="NCBIfam" id="TIGR00396">
    <property type="entry name" value="leuS_bact"/>
    <property type="match status" value="1"/>
</dbReference>
<comment type="similarity">
    <text evidence="1 9 10">Belongs to the class-I aminoacyl-tRNA synthetase family.</text>
</comment>
<feature type="domain" description="Aminoacyl-tRNA synthetase class Ia" evidence="11">
    <location>
        <begin position="425"/>
        <end position="611"/>
    </location>
</feature>
<proteinExistence type="inferred from homology"/>
<dbReference type="InterPro" id="IPR013155">
    <property type="entry name" value="M/V/L/I-tRNA-synth_anticd-bd"/>
</dbReference>
<evidence type="ECO:0000256" key="1">
    <source>
        <dbReference type="ARBA" id="ARBA00005594"/>
    </source>
</evidence>
<dbReference type="Gene3D" id="1.10.730.10">
    <property type="entry name" value="Isoleucyl-tRNA Synthetase, Domain 1"/>
    <property type="match status" value="2"/>
</dbReference>
<feature type="binding site" evidence="9">
    <location>
        <position position="586"/>
    </location>
    <ligand>
        <name>ATP</name>
        <dbReference type="ChEBI" id="CHEBI:30616"/>
    </ligand>
</feature>
<keyword evidence="4 9" id="KW-0547">Nucleotide-binding</keyword>
<evidence type="ECO:0000256" key="5">
    <source>
        <dbReference type="ARBA" id="ARBA00022840"/>
    </source>
</evidence>
<keyword evidence="6 9" id="KW-0648">Protein biosynthesis</keyword>
<keyword evidence="5 9" id="KW-0067">ATP-binding</keyword>
<dbReference type="PRINTS" id="PR00985">
    <property type="entry name" value="TRNASYNTHLEU"/>
</dbReference>
<gene>
    <name evidence="9" type="primary">leuS</name>
    <name evidence="15" type="ORF">C4561_05095</name>
</gene>
<dbReference type="SUPFAM" id="SSF52374">
    <property type="entry name" value="Nucleotidylyl transferase"/>
    <property type="match status" value="1"/>
</dbReference>
<dbReference type="InterPro" id="IPR025709">
    <property type="entry name" value="Leu_tRNA-synth_edit"/>
</dbReference>
<organism evidence="15 16">
    <name type="scientific">candidate division WWE3 bacterium</name>
    <dbReference type="NCBI Taxonomy" id="2053526"/>
    <lineage>
        <taxon>Bacteria</taxon>
        <taxon>Katanobacteria</taxon>
    </lineage>
</organism>
<keyword evidence="7 9" id="KW-0030">Aminoacyl-tRNA synthetase</keyword>
<comment type="caution">
    <text evidence="15">The sequence shown here is derived from an EMBL/GenBank/DDBJ whole genome shotgun (WGS) entry which is preliminary data.</text>
</comment>
<dbReference type="Proteomes" id="UP000265540">
    <property type="component" value="Unassembled WGS sequence"/>
</dbReference>
<dbReference type="AlphaFoldDB" id="A0A3A4ZB04"/>
<keyword evidence="3 9" id="KW-0436">Ligase</keyword>
<reference evidence="15 16" key="1">
    <citation type="journal article" date="2017" name="ISME J.">
        <title>Energy and carbon metabolisms in a deep terrestrial subsurface fluid microbial community.</title>
        <authorList>
            <person name="Momper L."/>
            <person name="Jungbluth S.P."/>
            <person name="Lee M.D."/>
            <person name="Amend J.P."/>
        </authorList>
    </citation>
    <scope>NUCLEOTIDE SEQUENCE [LARGE SCALE GENOMIC DNA]</scope>
    <source>
        <strain evidence="15">SURF_46</strain>
    </source>
</reference>
<feature type="domain" description="Methionyl/Leucyl tRNA synthetase" evidence="13">
    <location>
        <begin position="35"/>
        <end position="163"/>
    </location>
</feature>
<evidence type="ECO:0000259" key="13">
    <source>
        <dbReference type="Pfam" id="PF09334"/>
    </source>
</evidence>
<dbReference type="InterPro" id="IPR001412">
    <property type="entry name" value="aa-tRNA-synth_I_CS"/>
</dbReference>
<dbReference type="EC" id="6.1.1.4" evidence="9"/>
<dbReference type="InterPro" id="IPR009008">
    <property type="entry name" value="Val/Leu/Ile-tRNA-synth_edit"/>
</dbReference>
<dbReference type="PROSITE" id="PS00178">
    <property type="entry name" value="AA_TRNA_LIGASE_I"/>
    <property type="match status" value="1"/>
</dbReference>
<dbReference type="PANTHER" id="PTHR43740:SF2">
    <property type="entry name" value="LEUCINE--TRNA LIGASE, MITOCHONDRIAL"/>
    <property type="match status" value="1"/>
</dbReference>
<evidence type="ECO:0000256" key="2">
    <source>
        <dbReference type="ARBA" id="ARBA00022490"/>
    </source>
</evidence>
<evidence type="ECO:0000313" key="15">
    <source>
        <dbReference type="EMBL" id="RJR26495.1"/>
    </source>
</evidence>
<evidence type="ECO:0000256" key="8">
    <source>
        <dbReference type="ARBA" id="ARBA00047469"/>
    </source>
</evidence>
<dbReference type="GO" id="GO:0002161">
    <property type="term" value="F:aminoacyl-tRNA deacylase activity"/>
    <property type="evidence" value="ECO:0007669"/>
    <property type="project" value="InterPro"/>
</dbReference>
<dbReference type="GO" id="GO:0005524">
    <property type="term" value="F:ATP binding"/>
    <property type="evidence" value="ECO:0007669"/>
    <property type="project" value="UniProtKB-UniRule"/>
</dbReference>
<dbReference type="Gene3D" id="3.40.50.620">
    <property type="entry name" value="HUPs"/>
    <property type="match status" value="1"/>
</dbReference>
<dbReference type="CDD" id="cd00812">
    <property type="entry name" value="LeuRS_core"/>
    <property type="match status" value="1"/>
</dbReference>
<protein>
    <recommendedName>
        <fullName evidence="9">Leucine--tRNA ligase</fullName>
        <ecNumber evidence="9">6.1.1.4</ecNumber>
    </recommendedName>
    <alternativeName>
        <fullName evidence="9">Leucyl-tRNA synthetase</fullName>
        <shortName evidence="9">LeuRS</shortName>
    </alternativeName>
</protein>
<comment type="subcellular location">
    <subcellularLocation>
        <location evidence="9">Cytoplasm</location>
    </subcellularLocation>
</comment>
<evidence type="ECO:0000313" key="16">
    <source>
        <dbReference type="Proteomes" id="UP000265540"/>
    </source>
</evidence>
<dbReference type="Pfam" id="PF09334">
    <property type="entry name" value="tRNA-synt_1g"/>
    <property type="match status" value="1"/>
</dbReference>